<gene>
    <name evidence="1" type="ORF">NCTC7915_02260</name>
</gene>
<evidence type="ECO:0000313" key="1">
    <source>
        <dbReference type="EMBL" id="STD15186.1"/>
    </source>
</evidence>
<evidence type="ECO:0000313" key="2">
    <source>
        <dbReference type="Proteomes" id="UP000254118"/>
    </source>
</evidence>
<organism evidence="1 2">
    <name type="scientific">Dermatophilus congolensis</name>
    <dbReference type="NCBI Taxonomy" id="1863"/>
    <lineage>
        <taxon>Bacteria</taxon>
        <taxon>Bacillati</taxon>
        <taxon>Actinomycetota</taxon>
        <taxon>Actinomycetes</taxon>
        <taxon>Micrococcales</taxon>
        <taxon>Dermatophilaceae</taxon>
        <taxon>Dermatophilus</taxon>
    </lineage>
</organism>
<sequence>MVACAGEVFGELGSGGVEDGCFVVCAGAGGVGNAGEGGGVVFAAEGDVDDAFLGLCDE</sequence>
<dbReference type="Proteomes" id="UP000254118">
    <property type="component" value="Unassembled WGS sequence"/>
</dbReference>
<proteinExistence type="predicted"/>
<comment type="caution">
    <text evidence="1">The sequence shown here is derived from an EMBL/GenBank/DDBJ whole genome shotgun (WGS) entry which is preliminary data.</text>
</comment>
<dbReference type="EMBL" id="UFYA01000001">
    <property type="protein sequence ID" value="STD15186.1"/>
    <property type="molecule type" value="Genomic_DNA"/>
</dbReference>
<protein>
    <submittedName>
        <fullName evidence="1">Uncharacterized protein</fullName>
    </submittedName>
</protein>
<name>A0AA46BQ64_9MICO</name>
<accession>A0AA46BQ64</accession>
<reference evidence="1 2" key="1">
    <citation type="submission" date="2018-06" db="EMBL/GenBank/DDBJ databases">
        <authorList>
            <consortium name="Pathogen Informatics"/>
            <person name="Doyle S."/>
        </authorList>
    </citation>
    <scope>NUCLEOTIDE SEQUENCE [LARGE SCALE GENOMIC DNA]</scope>
    <source>
        <strain evidence="1 2">NCTC7915</strain>
    </source>
</reference>
<dbReference type="AlphaFoldDB" id="A0AA46BQ64"/>